<dbReference type="Gene3D" id="2.130.10.30">
    <property type="entry name" value="Regulator of chromosome condensation 1/beta-lactamase-inhibitor protein II"/>
    <property type="match status" value="1"/>
</dbReference>
<dbReference type="InterPro" id="IPR000408">
    <property type="entry name" value="Reg_chr_condens"/>
</dbReference>
<reference evidence="3" key="1">
    <citation type="submission" date="2022-10" db="EMBL/GenBank/DDBJ databases">
        <title>Novel sulphate-reducing endosymbionts in the free-living metamonad Anaeramoeba.</title>
        <authorList>
            <person name="Jerlstrom-Hultqvist J."/>
            <person name="Cepicka I."/>
            <person name="Gallot-Lavallee L."/>
            <person name="Salas-Leiva D."/>
            <person name="Curtis B.A."/>
            <person name="Zahonova K."/>
            <person name="Pipaliya S."/>
            <person name="Dacks J."/>
            <person name="Roger A.J."/>
        </authorList>
    </citation>
    <scope>NUCLEOTIDE SEQUENCE</scope>
    <source>
        <strain evidence="3">BMAN</strain>
    </source>
</reference>
<gene>
    <name evidence="3" type="ORF">M0811_14563</name>
</gene>
<sequence>MWKKSNIFYHKQLSTLQLPLLCANNVQRVFSGLSSEFFYFQDLNGQLFSCGLNLQGQLSLNHQKNISIPNKIITENNPKFPIGAILKIATGQNHSFLLAQRKTTSSNPENFVYFVGSNQKLIFSVVDFLVNKNITDISSSSTHSLAITSQNDVYIWKAGEPIDKFHEMVIDPNISFENHSIKVVCGEDTSFVFSLVSKSLISDFQNLLERKEFTDIEIPTNSQKIPAHRLIIELRIGKENVSKLIQISYSKSTFEPRTLGFDENWVANKSGKKGLIRDLERLYSDEDSKDFIIIAQEKIKVHRLILIARSDLYRGMFLNVNDSSNCVNDYSGRSAHSIKQVIQFLYLNKIDEDLSVEIVDELFDASEYYQLNDLLYFNLIIDKIRQKQIREKKREF</sequence>
<feature type="domain" description="BTB" evidence="2">
    <location>
        <begin position="288"/>
        <end position="354"/>
    </location>
</feature>
<dbReference type="Proteomes" id="UP001149090">
    <property type="component" value="Unassembled WGS sequence"/>
</dbReference>
<feature type="repeat" description="RCC1" evidence="1">
    <location>
        <begin position="45"/>
        <end position="101"/>
    </location>
</feature>
<dbReference type="CDD" id="cd18186">
    <property type="entry name" value="BTB_POZ_ZBTB_KLHL-like"/>
    <property type="match status" value="1"/>
</dbReference>
<dbReference type="Pfam" id="PF00415">
    <property type="entry name" value="RCC1"/>
    <property type="match status" value="1"/>
</dbReference>
<protein>
    <recommendedName>
        <fullName evidence="2">BTB domain-containing protein</fullName>
    </recommendedName>
</protein>
<name>A0A9Q0RGI8_ANAIG</name>
<dbReference type="Gene3D" id="3.30.710.10">
    <property type="entry name" value="Potassium Channel Kv1.1, Chain A"/>
    <property type="match status" value="1"/>
</dbReference>
<evidence type="ECO:0000313" key="3">
    <source>
        <dbReference type="EMBL" id="KAJ5079179.1"/>
    </source>
</evidence>
<dbReference type="SUPFAM" id="SSF54695">
    <property type="entry name" value="POZ domain"/>
    <property type="match status" value="1"/>
</dbReference>
<evidence type="ECO:0000259" key="2">
    <source>
        <dbReference type="PROSITE" id="PS50097"/>
    </source>
</evidence>
<dbReference type="InterPro" id="IPR000210">
    <property type="entry name" value="BTB/POZ_dom"/>
</dbReference>
<dbReference type="EMBL" id="JAPDFW010000035">
    <property type="protein sequence ID" value="KAJ5079179.1"/>
    <property type="molecule type" value="Genomic_DNA"/>
</dbReference>
<dbReference type="PROSITE" id="PS50097">
    <property type="entry name" value="BTB"/>
    <property type="match status" value="1"/>
</dbReference>
<evidence type="ECO:0000313" key="4">
    <source>
        <dbReference type="Proteomes" id="UP001149090"/>
    </source>
</evidence>
<evidence type="ECO:0000256" key="1">
    <source>
        <dbReference type="PROSITE-ProRule" id="PRU00235"/>
    </source>
</evidence>
<dbReference type="PANTHER" id="PTHR45632">
    <property type="entry name" value="LD33804P"/>
    <property type="match status" value="1"/>
</dbReference>
<dbReference type="PROSITE" id="PS50012">
    <property type="entry name" value="RCC1_3"/>
    <property type="match status" value="1"/>
</dbReference>
<dbReference type="InterPro" id="IPR009091">
    <property type="entry name" value="RCC1/BLIP-II"/>
</dbReference>
<dbReference type="AlphaFoldDB" id="A0A9Q0RGI8"/>
<organism evidence="3 4">
    <name type="scientific">Anaeramoeba ignava</name>
    <name type="common">Anaerobic marine amoeba</name>
    <dbReference type="NCBI Taxonomy" id="1746090"/>
    <lineage>
        <taxon>Eukaryota</taxon>
        <taxon>Metamonada</taxon>
        <taxon>Anaeramoebidae</taxon>
        <taxon>Anaeramoeba</taxon>
    </lineage>
</organism>
<dbReference type="SMART" id="SM00225">
    <property type="entry name" value="BTB"/>
    <property type="match status" value="1"/>
</dbReference>
<comment type="caution">
    <text evidence="3">The sequence shown here is derived from an EMBL/GenBank/DDBJ whole genome shotgun (WGS) entry which is preliminary data.</text>
</comment>
<accession>A0A9Q0RGI8</accession>
<dbReference type="SUPFAM" id="SSF50985">
    <property type="entry name" value="RCC1/BLIP-II"/>
    <property type="match status" value="1"/>
</dbReference>
<proteinExistence type="predicted"/>
<dbReference type="Pfam" id="PF00651">
    <property type="entry name" value="BTB"/>
    <property type="match status" value="1"/>
</dbReference>
<keyword evidence="4" id="KW-1185">Reference proteome</keyword>
<dbReference type="InterPro" id="IPR011333">
    <property type="entry name" value="SKP1/BTB/POZ_sf"/>
</dbReference>